<proteinExistence type="predicted"/>
<accession>A0A8H6MTQ2</accession>
<reference evidence="2 3" key="1">
    <citation type="journal article" date="2020" name="Phytopathology">
        <title>Genome Sequence Resources of Colletotrichum truncatum, C. plurivorum, C. musicola, and C. sojae: Four Species Pathogenic to Soybean (Glycine max).</title>
        <authorList>
            <person name="Rogerio F."/>
            <person name="Boufleur T.R."/>
            <person name="Ciampi-Guillardi M."/>
            <person name="Sukno S.A."/>
            <person name="Thon M.R."/>
            <person name="Massola Junior N.S."/>
            <person name="Baroncelli R."/>
        </authorList>
    </citation>
    <scope>NUCLEOTIDE SEQUENCE [LARGE SCALE GENOMIC DNA]</scope>
    <source>
        <strain evidence="2 3">LFN0009</strain>
    </source>
</reference>
<dbReference type="EMBL" id="WIGN01000113">
    <property type="protein sequence ID" value="KAF6808699.1"/>
    <property type="molecule type" value="Genomic_DNA"/>
</dbReference>
<protein>
    <submittedName>
        <fullName evidence="2">Uncharacterized protein</fullName>
    </submittedName>
</protein>
<gene>
    <name evidence="2" type="ORF">CSOJ01_07371</name>
</gene>
<dbReference type="AlphaFoldDB" id="A0A8H6MTQ2"/>
<name>A0A8H6MTQ2_9PEZI</name>
<dbReference type="Proteomes" id="UP000652219">
    <property type="component" value="Unassembled WGS sequence"/>
</dbReference>
<evidence type="ECO:0000256" key="1">
    <source>
        <dbReference type="SAM" id="MobiDB-lite"/>
    </source>
</evidence>
<keyword evidence="3" id="KW-1185">Reference proteome</keyword>
<feature type="region of interest" description="Disordered" evidence="1">
    <location>
        <begin position="1"/>
        <end position="85"/>
    </location>
</feature>
<feature type="compositionally biased region" description="Polar residues" evidence="1">
    <location>
        <begin position="21"/>
        <end position="30"/>
    </location>
</feature>
<evidence type="ECO:0000313" key="3">
    <source>
        <dbReference type="Proteomes" id="UP000652219"/>
    </source>
</evidence>
<organism evidence="2 3">
    <name type="scientific">Colletotrichum sojae</name>
    <dbReference type="NCBI Taxonomy" id="2175907"/>
    <lineage>
        <taxon>Eukaryota</taxon>
        <taxon>Fungi</taxon>
        <taxon>Dikarya</taxon>
        <taxon>Ascomycota</taxon>
        <taxon>Pezizomycotina</taxon>
        <taxon>Sordariomycetes</taxon>
        <taxon>Hypocreomycetidae</taxon>
        <taxon>Glomerellales</taxon>
        <taxon>Glomerellaceae</taxon>
        <taxon>Colletotrichum</taxon>
        <taxon>Colletotrichum orchidearum species complex</taxon>
    </lineage>
</organism>
<feature type="compositionally biased region" description="Basic and acidic residues" evidence="1">
    <location>
        <begin position="50"/>
        <end position="61"/>
    </location>
</feature>
<sequence>MCVAPTFPGGNRNSVDGPPLLQTQSQQTAPVFQASGANDDVPAPFPLGLSRDRPAPGRDANRNPGLAPPAGPGLFRSSPPSGPTE</sequence>
<comment type="caution">
    <text evidence="2">The sequence shown here is derived from an EMBL/GenBank/DDBJ whole genome shotgun (WGS) entry which is preliminary data.</text>
</comment>
<evidence type="ECO:0000313" key="2">
    <source>
        <dbReference type="EMBL" id="KAF6808699.1"/>
    </source>
</evidence>